<name>A0A9X1XVE0_9FLAO</name>
<sequence>LSVKPLSNVSSAKISTLYFPIIVIICNFRFRSTKLTANVLALDVVADFLAEYIQPKRIYA</sequence>
<evidence type="ECO:0000313" key="2">
    <source>
        <dbReference type="Proteomes" id="UP001139260"/>
    </source>
</evidence>
<accession>A0A9X1XVE0</accession>
<organism evidence="1 2">
    <name type="scientific">Flavobacterium pygoscelis</name>
    <dbReference type="NCBI Taxonomy" id="2893176"/>
    <lineage>
        <taxon>Bacteria</taxon>
        <taxon>Pseudomonadati</taxon>
        <taxon>Bacteroidota</taxon>
        <taxon>Flavobacteriia</taxon>
        <taxon>Flavobacteriales</taxon>
        <taxon>Flavobacteriaceae</taxon>
        <taxon>Flavobacterium</taxon>
    </lineage>
</organism>
<dbReference type="EMBL" id="JALNUB010000035">
    <property type="protein sequence ID" value="MCK8143436.1"/>
    <property type="molecule type" value="Genomic_DNA"/>
</dbReference>
<dbReference type="Proteomes" id="UP001139260">
    <property type="component" value="Unassembled WGS sequence"/>
</dbReference>
<protein>
    <submittedName>
        <fullName evidence="1">Uncharacterized protein</fullName>
    </submittedName>
</protein>
<keyword evidence="2" id="KW-1185">Reference proteome</keyword>
<reference evidence="1" key="1">
    <citation type="submission" date="2022-04" db="EMBL/GenBank/DDBJ databases">
        <title>Flavobacterium pygoscelis sp. nov. isolated from Chinstrap chick (Pygoscelis antarcticus).</title>
        <authorList>
            <person name="Irgang R."/>
            <person name="Poblete-Morales M."/>
            <person name="Avendano-Herrera R."/>
        </authorList>
    </citation>
    <scope>NUCLEOTIDE SEQUENCE</scope>
    <source>
        <strain evidence="1">I-SCBP12n</strain>
    </source>
</reference>
<dbReference type="AlphaFoldDB" id="A0A9X1XVE0"/>
<evidence type="ECO:0000313" key="1">
    <source>
        <dbReference type="EMBL" id="MCK8143436.1"/>
    </source>
</evidence>
<feature type="non-terminal residue" evidence="1">
    <location>
        <position position="1"/>
    </location>
</feature>
<proteinExistence type="predicted"/>
<dbReference type="RefSeq" id="WP_248429428.1">
    <property type="nucleotide sequence ID" value="NZ_JALNUB010000035.1"/>
</dbReference>
<gene>
    <name evidence="1" type="ORF">MW871_16210</name>
</gene>
<comment type="caution">
    <text evidence="1">The sequence shown here is derived from an EMBL/GenBank/DDBJ whole genome shotgun (WGS) entry which is preliminary data.</text>
</comment>